<dbReference type="Proteomes" id="UP000324831">
    <property type="component" value="Unassembled WGS sequence"/>
</dbReference>
<sequence>MSTQAIGAAVAGTAVVGGGGALAAYAAGEFTPTKTKEETVKNTYLTLAKEESDIKNQKEYMGDNQTDIKSILEGSEKVTYQASLEEVWDNMNKEGIEPTINKPNKGEIKTAGKENDISNYVNKWCEHIASKELGAKPQDTDQTWQAFKKACFKTKATQSTG</sequence>
<evidence type="ECO:0000313" key="1">
    <source>
        <dbReference type="EMBL" id="GCE63633.1"/>
    </source>
</evidence>
<protein>
    <submittedName>
        <fullName evidence="1">Uncharacterized protein</fullName>
    </submittedName>
</protein>
<accession>A0A478FQB5</accession>
<organism evidence="1 2">
    <name type="scientific">Candidatus Mycoplasma haematohominis</name>
    <dbReference type="NCBI Taxonomy" id="1494318"/>
    <lineage>
        <taxon>Bacteria</taxon>
        <taxon>Bacillati</taxon>
        <taxon>Mycoplasmatota</taxon>
        <taxon>Mollicutes</taxon>
        <taxon>Mycoplasmataceae</taxon>
        <taxon>Mycoplasma</taxon>
    </lineage>
</organism>
<comment type="caution">
    <text evidence="1">The sequence shown here is derived from an EMBL/GenBank/DDBJ whole genome shotgun (WGS) entry which is preliminary data.</text>
</comment>
<reference evidence="1 2" key="1">
    <citation type="submission" date="2019-01" db="EMBL/GenBank/DDBJ databases">
        <title>Draft genome sequences of Candidatus Mycoplasma haemohominis SWG34-3 identified from a patient with pyrexia, anemia and liver dysfunction.</title>
        <authorList>
            <person name="Sekizuka T."/>
            <person name="Hattori N."/>
            <person name="Katano H."/>
            <person name="Takuma T."/>
            <person name="Ito T."/>
            <person name="Arai N."/>
            <person name="Yanai R."/>
            <person name="Ishii S."/>
            <person name="Miura Y."/>
            <person name="Tokunaga T."/>
            <person name="Watanabe H."/>
            <person name="Nomura N."/>
            <person name="Eguchi J."/>
            <person name="Arai T."/>
            <person name="Hasegawa H."/>
            <person name="Nakamaki T."/>
            <person name="Wakita T."/>
            <person name="Niki Y."/>
            <person name="Kuroda M."/>
        </authorList>
    </citation>
    <scope>NUCLEOTIDE SEQUENCE [LARGE SCALE GENOMIC DNA]</scope>
    <source>
        <strain evidence="1">SWG34-3</strain>
    </source>
</reference>
<dbReference type="AlphaFoldDB" id="A0A478FQB5"/>
<proteinExistence type="predicted"/>
<dbReference type="EMBL" id="BIMN01000003">
    <property type="protein sequence ID" value="GCE63633.1"/>
    <property type="molecule type" value="Genomic_DNA"/>
</dbReference>
<gene>
    <name evidence="1" type="ORF">MHSWG343_06300</name>
</gene>
<evidence type="ECO:0000313" key="2">
    <source>
        <dbReference type="Proteomes" id="UP000324831"/>
    </source>
</evidence>
<name>A0A478FQB5_9MOLU</name>